<dbReference type="EMBL" id="LR797280">
    <property type="protein sequence ID" value="CAB4198895.1"/>
    <property type="molecule type" value="Genomic_DNA"/>
</dbReference>
<reference evidence="1" key="1">
    <citation type="submission" date="2020-05" db="EMBL/GenBank/DDBJ databases">
        <authorList>
            <person name="Chiriac C."/>
            <person name="Salcher M."/>
            <person name="Ghai R."/>
            <person name="Kavagutti S V."/>
        </authorList>
    </citation>
    <scope>NUCLEOTIDE SEQUENCE</scope>
</reference>
<gene>
    <name evidence="1" type="ORF">UFOVP1333_5</name>
</gene>
<proteinExistence type="predicted"/>
<protein>
    <submittedName>
        <fullName evidence="1">Uncharacterized protein</fullName>
    </submittedName>
</protein>
<name>A0A6J5S1F8_9CAUD</name>
<sequence>MQLPNAIAQAIPSGFRHFMSTVAGCHWFVRYEHDAHGNITGREFAMYADVQPILDQNGRMANHNDGWSTEGKDKFMRRAASVPFALINKWKNEEGWDYLNPDHADKAKQKLNDIDYRKLRTADWRV</sequence>
<accession>A0A6J5S1F8</accession>
<organism evidence="1">
    <name type="scientific">uncultured Caudovirales phage</name>
    <dbReference type="NCBI Taxonomy" id="2100421"/>
    <lineage>
        <taxon>Viruses</taxon>
        <taxon>Duplodnaviria</taxon>
        <taxon>Heunggongvirae</taxon>
        <taxon>Uroviricota</taxon>
        <taxon>Caudoviricetes</taxon>
        <taxon>Peduoviridae</taxon>
        <taxon>Maltschvirus</taxon>
        <taxon>Maltschvirus maltsch</taxon>
    </lineage>
</organism>
<evidence type="ECO:0000313" key="1">
    <source>
        <dbReference type="EMBL" id="CAB4198895.1"/>
    </source>
</evidence>